<feature type="region of interest" description="Disordered" evidence="6">
    <location>
        <begin position="520"/>
        <end position="551"/>
    </location>
</feature>
<dbReference type="PROSITE" id="PS50111">
    <property type="entry name" value="CHEMOTAXIS_TRANSDUC_2"/>
    <property type="match status" value="1"/>
</dbReference>
<dbReference type="InterPro" id="IPR051310">
    <property type="entry name" value="MCP_chemotaxis"/>
</dbReference>
<dbReference type="InterPro" id="IPR004089">
    <property type="entry name" value="MCPsignal_dom"/>
</dbReference>
<dbReference type="Proteomes" id="UP000477680">
    <property type="component" value="Chromosome"/>
</dbReference>
<dbReference type="SUPFAM" id="SSF58104">
    <property type="entry name" value="Methyl-accepting chemotaxis protein (MCP) signaling domain"/>
    <property type="match status" value="1"/>
</dbReference>
<keyword evidence="7" id="KW-0472">Membrane</keyword>
<keyword evidence="11" id="KW-1185">Reference proteome</keyword>
<feature type="transmembrane region" description="Helical" evidence="7">
    <location>
        <begin position="12"/>
        <end position="34"/>
    </location>
</feature>
<dbReference type="PRINTS" id="PR00260">
    <property type="entry name" value="CHEMTRNSDUCR"/>
</dbReference>
<dbReference type="CDD" id="cd11386">
    <property type="entry name" value="MCP_signal"/>
    <property type="match status" value="1"/>
</dbReference>
<dbReference type="RefSeq" id="WP_163493925.1">
    <property type="nucleotide sequence ID" value="NZ_CP048711.1"/>
</dbReference>
<feature type="transmembrane region" description="Helical" evidence="7">
    <location>
        <begin position="192"/>
        <end position="212"/>
    </location>
</feature>
<dbReference type="GO" id="GO:0006935">
    <property type="term" value="P:chemotaxis"/>
    <property type="evidence" value="ECO:0007669"/>
    <property type="project" value="InterPro"/>
</dbReference>
<dbReference type="CDD" id="cd06225">
    <property type="entry name" value="HAMP"/>
    <property type="match status" value="1"/>
</dbReference>
<dbReference type="Gene3D" id="1.10.287.950">
    <property type="entry name" value="Methyl-accepting chemotaxis protein"/>
    <property type="match status" value="1"/>
</dbReference>
<dbReference type="GO" id="GO:0005886">
    <property type="term" value="C:plasma membrane"/>
    <property type="evidence" value="ECO:0007669"/>
    <property type="project" value="TreeGrafter"/>
</dbReference>
<dbReference type="PANTHER" id="PTHR43531">
    <property type="entry name" value="PROTEIN ICFG"/>
    <property type="match status" value="1"/>
</dbReference>
<dbReference type="Pfam" id="PF00672">
    <property type="entry name" value="HAMP"/>
    <property type="match status" value="1"/>
</dbReference>
<evidence type="ECO:0000256" key="3">
    <source>
        <dbReference type="ARBA" id="ARBA00023224"/>
    </source>
</evidence>
<evidence type="ECO:0000256" key="7">
    <source>
        <dbReference type="SAM" id="Phobius"/>
    </source>
</evidence>
<dbReference type="InterPro" id="IPR004090">
    <property type="entry name" value="Chemotax_Me-accpt_rcpt"/>
</dbReference>
<proteinExistence type="inferred from homology"/>
<feature type="compositionally biased region" description="Low complexity" evidence="6">
    <location>
        <begin position="524"/>
        <end position="535"/>
    </location>
</feature>
<dbReference type="GO" id="GO:0007165">
    <property type="term" value="P:signal transduction"/>
    <property type="evidence" value="ECO:0007669"/>
    <property type="project" value="UniProtKB-KW"/>
</dbReference>
<dbReference type="AlphaFoldDB" id="A0A6C0U2T6"/>
<feature type="domain" description="HAMP" evidence="9">
    <location>
        <begin position="214"/>
        <end position="268"/>
    </location>
</feature>
<dbReference type="FunFam" id="1.10.287.950:FF:000001">
    <property type="entry name" value="Methyl-accepting chemotaxis sensory transducer"/>
    <property type="match status" value="1"/>
</dbReference>
<evidence type="ECO:0000256" key="6">
    <source>
        <dbReference type="SAM" id="MobiDB-lite"/>
    </source>
</evidence>
<dbReference type="EMBL" id="CP048711">
    <property type="protein sequence ID" value="QIB64675.1"/>
    <property type="molecule type" value="Genomic_DNA"/>
</dbReference>
<dbReference type="KEGG" id="kim:G3T16_03980"/>
<keyword evidence="7" id="KW-0812">Transmembrane</keyword>
<comment type="similarity">
    <text evidence="4">Belongs to the methyl-accepting chemotaxis (MCP) protein family.</text>
</comment>
<keyword evidence="7" id="KW-1133">Transmembrane helix</keyword>
<gene>
    <name evidence="10" type="ORF">G3T16_03980</name>
</gene>
<evidence type="ECO:0000256" key="1">
    <source>
        <dbReference type="ARBA" id="ARBA00004370"/>
    </source>
</evidence>
<evidence type="ECO:0000259" key="9">
    <source>
        <dbReference type="PROSITE" id="PS50885"/>
    </source>
</evidence>
<evidence type="ECO:0000313" key="10">
    <source>
        <dbReference type="EMBL" id="QIB64675.1"/>
    </source>
</evidence>
<comment type="subcellular location">
    <subcellularLocation>
        <location evidence="1">Membrane</location>
    </subcellularLocation>
</comment>
<evidence type="ECO:0000256" key="4">
    <source>
        <dbReference type="ARBA" id="ARBA00029447"/>
    </source>
</evidence>
<evidence type="ECO:0000256" key="5">
    <source>
        <dbReference type="PROSITE-ProRule" id="PRU00284"/>
    </source>
</evidence>
<dbReference type="Pfam" id="PF00015">
    <property type="entry name" value="MCPsignal"/>
    <property type="match status" value="1"/>
</dbReference>
<accession>A0A6C0U2T6</accession>
<feature type="domain" description="Methyl-accepting transducer" evidence="8">
    <location>
        <begin position="273"/>
        <end position="502"/>
    </location>
</feature>
<sequence>MPRVLHKIRVKYAIAFISVALALLAIVVVDALLVNTVKQRMTEFSSTFNPASSAILNADRDLYQARVAELEYVQAAPGSVRAEQLRALFAEDAGQALERMQAFISMLAQYPDITAELAGFEELFSSWQNQSRQVFELRDAGDQAAAEAQLTAGSLAAFDALREIYNLAGELADAKVIELEAVTLERVRLQQIAVSAFAVLVFVIATAIALMGPHMMSRAIEQVTGRIREISEGDGDLTVRIDSSRKDEIGDLATQFNGFIARMDHTLLAVRSSTRSVHHAADEIARSSQELASRTEQTSANLQETSASMEEITATVGNTSDAAQQADQLAKSTVTVAHEGQQSMRDVETTMSTISESATQINEIVTLIDGIAFQTNILALNASVEAARAGEHGRGFAVVAQEVRTLASRSSDASRDIRRLVENSVASTQAGSELVRKAGSTMQNIVDSIEQVTRMIGEISSGAMEQSHGISQVNTAVNELDSMTQHNAAMVEQSSAAADGMRTQAEQLQALIAAFRLSRREEGAAASTPARRTPANKVAPVGTDKSRRRAA</sequence>
<keyword evidence="2" id="KW-0488">Methylation</keyword>
<evidence type="ECO:0000259" key="8">
    <source>
        <dbReference type="PROSITE" id="PS50111"/>
    </source>
</evidence>
<evidence type="ECO:0000256" key="2">
    <source>
        <dbReference type="ARBA" id="ARBA00022481"/>
    </source>
</evidence>
<dbReference type="InterPro" id="IPR003660">
    <property type="entry name" value="HAMP_dom"/>
</dbReference>
<evidence type="ECO:0000313" key="11">
    <source>
        <dbReference type="Proteomes" id="UP000477680"/>
    </source>
</evidence>
<reference evidence="10 11" key="1">
    <citation type="submission" date="2020-02" db="EMBL/GenBank/DDBJ databases">
        <title>Genome sequencing for Kineobactrum sp. M2.</title>
        <authorList>
            <person name="Park S.-J."/>
        </authorList>
    </citation>
    <scope>NUCLEOTIDE SEQUENCE [LARGE SCALE GENOMIC DNA]</scope>
    <source>
        <strain evidence="10 11">M2</strain>
    </source>
</reference>
<organism evidence="10 11">
    <name type="scientific">Kineobactrum salinum</name>
    <dbReference type="NCBI Taxonomy" id="2708301"/>
    <lineage>
        <taxon>Bacteria</taxon>
        <taxon>Pseudomonadati</taxon>
        <taxon>Pseudomonadota</taxon>
        <taxon>Gammaproteobacteria</taxon>
        <taxon>Cellvibrionales</taxon>
        <taxon>Halieaceae</taxon>
        <taxon>Kineobactrum</taxon>
    </lineage>
</organism>
<dbReference type="GO" id="GO:0004888">
    <property type="term" value="F:transmembrane signaling receptor activity"/>
    <property type="evidence" value="ECO:0007669"/>
    <property type="project" value="InterPro"/>
</dbReference>
<protein>
    <submittedName>
        <fullName evidence="10">HAMP domain-containing protein</fullName>
    </submittedName>
</protein>
<dbReference type="SMART" id="SM00283">
    <property type="entry name" value="MA"/>
    <property type="match status" value="1"/>
</dbReference>
<keyword evidence="3 5" id="KW-0807">Transducer</keyword>
<dbReference type="SMART" id="SM00304">
    <property type="entry name" value="HAMP"/>
    <property type="match status" value="1"/>
</dbReference>
<dbReference type="PANTHER" id="PTHR43531:SF14">
    <property type="entry name" value="METHYL-ACCEPTING CHEMOTAXIS PROTEIN I-RELATED"/>
    <property type="match status" value="1"/>
</dbReference>
<name>A0A6C0U2T6_9GAMM</name>
<dbReference type="PROSITE" id="PS50885">
    <property type="entry name" value="HAMP"/>
    <property type="match status" value="1"/>
</dbReference>